<reference evidence="3 4" key="1">
    <citation type="submission" date="2014-09" db="EMBL/GenBank/DDBJ databases">
        <authorList>
            <person name="Ellenberger Sabrina"/>
        </authorList>
    </citation>
    <scope>NUCLEOTIDE SEQUENCE [LARGE SCALE GENOMIC DNA]</scope>
    <source>
        <strain evidence="3 4">CBS 412.66</strain>
    </source>
</reference>
<feature type="compositionally biased region" description="Polar residues" evidence="1">
    <location>
        <begin position="8"/>
        <end position="20"/>
    </location>
</feature>
<feature type="domain" description="Thioester reductase (TE)" evidence="2">
    <location>
        <begin position="104"/>
        <end position="156"/>
    </location>
</feature>
<dbReference type="Pfam" id="PF07993">
    <property type="entry name" value="NAD_binding_4"/>
    <property type="match status" value="1"/>
</dbReference>
<protein>
    <recommendedName>
        <fullName evidence="2">Thioester reductase (TE) domain-containing protein</fullName>
    </recommendedName>
</protein>
<evidence type="ECO:0000256" key="1">
    <source>
        <dbReference type="SAM" id="MobiDB-lite"/>
    </source>
</evidence>
<sequence>MTFPVPTISITDPNLQSQDYMASGTVTPTSPDSPTVFDVVKEIEANSAQPFDEAELEAQLDDSNNSNSKSKRESFSIDDDDDDHDAHANKKSIKSFYTQKCILITGASGFIGKAVLWKLIQSLYDFVDKIFILLRQNRQRSASGRLQDDILSNKVRFSNATRQQWHNSNA</sequence>
<dbReference type="Proteomes" id="UP000054107">
    <property type="component" value="Unassembled WGS sequence"/>
</dbReference>
<gene>
    <name evidence="3" type="primary">PARPA_13122.1 scaffold 45923</name>
</gene>
<keyword evidence="4" id="KW-1185">Reference proteome</keyword>
<organism evidence="3 4">
    <name type="scientific">Parasitella parasitica</name>
    <dbReference type="NCBI Taxonomy" id="35722"/>
    <lineage>
        <taxon>Eukaryota</taxon>
        <taxon>Fungi</taxon>
        <taxon>Fungi incertae sedis</taxon>
        <taxon>Mucoromycota</taxon>
        <taxon>Mucoromycotina</taxon>
        <taxon>Mucoromycetes</taxon>
        <taxon>Mucorales</taxon>
        <taxon>Mucorineae</taxon>
        <taxon>Mucoraceae</taxon>
        <taxon>Parasitella</taxon>
    </lineage>
</organism>
<feature type="region of interest" description="Disordered" evidence="1">
    <location>
        <begin position="1"/>
        <end position="35"/>
    </location>
</feature>
<dbReference type="SUPFAM" id="SSF51735">
    <property type="entry name" value="NAD(P)-binding Rossmann-fold domains"/>
    <property type="match status" value="1"/>
</dbReference>
<name>A0A0B7NV00_9FUNG</name>
<feature type="region of interest" description="Disordered" evidence="1">
    <location>
        <begin position="57"/>
        <end position="83"/>
    </location>
</feature>
<dbReference type="InterPro" id="IPR036291">
    <property type="entry name" value="NAD(P)-bd_dom_sf"/>
</dbReference>
<dbReference type="EMBL" id="LN733911">
    <property type="protein sequence ID" value="CEP18814.1"/>
    <property type="molecule type" value="Genomic_DNA"/>
</dbReference>
<evidence type="ECO:0000313" key="3">
    <source>
        <dbReference type="EMBL" id="CEP18814.1"/>
    </source>
</evidence>
<dbReference type="Gene3D" id="3.40.50.720">
    <property type="entry name" value="NAD(P)-binding Rossmann-like Domain"/>
    <property type="match status" value="1"/>
</dbReference>
<evidence type="ECO:0000313" key="4">
    <source>
        <dbReference type="Proteomes" id="UP000054107"/>
    </source>
</evidence>
<proteinExistence type="predicted"/>
<accession>A0A0B7NV00</accession>
<dbReference type="OrthoDB" id="429813at2759"/>
<feature type="compositionally biased region" description="Low complexity" evidence="1">
    <location>
        <begin position="25"/>
        <end position="35"/>
    </location>
</feature>
<dbReference type="InterPro" id="IPR013120">
    <property type="entry name" value="FAR_NAD-bd"/>
</dbReference>
<dbReference type="STRING" id="35722.A0A0B7NV00"/>
<dbReference type="AlphaFoldDB" id="A0A0B7NV00"/>
<evidence type="ECO:0000259" key="2">
    <source>
        <dbReference type="Pfam" id="PF07993"/>
    </source>
</evidence>